<evidence type="ECO:0000313" key="1">
    <source>
        <dbReference type="EMBL" id="GBD51450.1"/>
    </source>
</evidence>
<comment type="caution">
    <text evidence="1">The sequence shown here is derived from an EMBL/GenBank/DDBJ whole genome shotgun (WGS) entry which is preliminary data.</text>
</comment>
<reference evidence="2" key="1">
    <citation type="submission" date="2017-12" db="EMBL/GenBank/DDBJ databases">
        <title>Improved Draft Genome Sequence of Microcystis aeruginosa NIES-298, a Microcystin-Producing Cyanobacterium from Lake Kasumigaura, Japan.</title>
        <authorList>
            <person name="Yamaguchi H."/>
            <person name="Suzuki S."/>
            <person name="Kawachi M."/>
        </authorList>
    </citation>
    <scope>NUCLEOTIDE SEQUENCE [LARGE SCALE GENOMIC DNA]</scope>
    <source>
        <strain evidence="2">NIES-298</strain>
    </source>
</reference>
<protein>
    <submittedName>
        <fullName evidence="1">Uncharacterized protein</fullName>
    </submittedName>
</protein>
<name>A0A2H6BMR9_MICAE</name>
<dbReference type="RefSeq" id="WP_103111344.1">
    <property type="nucleotide sequence ID" value="NZ_BEIU01000016.1"/>
</dbReference>
<sequence length="107" mass="11908">MTTIVLASNIPTNINTLERLIAHQLMALKATIGNTTFNLDSTEKGGRTPYITLNTGEATEGDGQLYLQAFVYLPLDTQIRNNALNQRPWMYAKEISNNNYPAGYNLT</sequence>
<dbReference type="AlphaFoldDB" id="A0A2H6BMR9"/>
<organism evidence="1 2">
    <name type="scientific">Microcystis aeruginosa NIES-298</name>
    <dbReference type="NCBI Taxonomy" id="449468"/>
    <lineage>
        <taxon>Bacteria</taxon>
        <taxon>Bacillati</taxon>
        <taxon>Cyanobacteriota</taxon>
        <taxon>Cyanophyceae</taxon>
        <taxon>Oscillatoriophycideae</taxon>
        <taxon>Chroococcales</taxon>
        <taxon>Microcystaceae</taxon>
        <taxon>Microcystis</taxon>
    </lineage>
</organism>
<dbReference type="Proteomes" id="UP000236321">
    <property type="component" value="Unassembled WGS sequence"/>
</dbReference>
<accession>A0A2H6BMR9</accession>
<proteinExistence type="predicted"/>
<dbReference type="EMBL" id="BEYQ01000001">
    <property type="protein sequence ID" value="GBD51450.1"/>
    <property type="molecule type" value="Genomic_DNA"/>
</dbReference>
<gene>
    <name evidence="1" type="ORF">BGM30_05430</name>
</gene>
<evidence type="ECO:0000313" key="2">
    <source>
        <dbReference type="Proteomes" id="UP000236321"/>
    </source>
</evidence>